<keyword evidence="3" id="KW-1185">Reference proteome</keyword>
<dbReference type="InterPro" id="IPR036291">
    <property type="entry name" value="NAD(P)-bd_dom_sf"/>
</dbReference>
<dbReference type="Gene3D" id="3.40.50.720">
    <property type="entry name" value="NAD(P)-binding Rossmann-like Domain"/>
    <property type="match status" value="1"/>
</dbReference>
<reference evidence="3" key="1">
    <citation type="journal article" date="2019" name="Int. J. Syst. Evol. Microbiol.">
        <title>The Global Catalogue of Microorganisms (GCM) 10K type strain sequencing project: providing services to taxonomists for standard genome sequencing and annotation.</title>
        <authorList>
            <consortium name="The Broad Institute Genomics Platform"/>
            <consortium name="The Broad Institute Genome Sequencing Center for Infectious Disease"/>
            <person name="Wu L."/>
            <person name="Ma J."/>
        </authorList>
    </citation>
    <scope>NUCLEOTIDE SEQUENCE [LARGE SCALE GENOMIC DNA]</scope>
    <source>
        <strain evidence="3">CGMCC 4.7643</strain>
    </source>
</reference>
<feature type="domain" description="NAD(P)-binding" evidence="1">
    <location>
        <begin position="10"/>
        <end position="140"/>
    </location>
</feature>
<name>A0ABW5GLL4_9PSEU</name>
<proteinExistence type="predicted"/>
<evidence type="ECO:0000313" key="2">
    <source>
        <dbReference type="EMBL" id="MFD2461723.1"/>
    </source>
</evidence>
<organism evidence="2 3">
    <name type="scientific">Amycolatopsis samaneae</name>
    <dbReference type="NCBI Taxonomy" id="664691"/>
    <lineage>
        <taxon>Bacteria</taxon>
        <taxon>Bacillati</taxon>
        <taxon>Actinomycetota</taxon>
        <taxon>Actinomycetes</taxon>
        <taxon>Pseudonocardiales</taxon>
        <taxon>Pseudonocardiaceae</taxon>
        <taxon>Amycolatopsis</taxon>
    </lineage>
</organism>
<accession>A0ABW5GLL4</accession>
<comment type="caution">
    <text evidence="2">The sequence shown here is derived from an EMBL/GenBank/DDBJ whole genome shotgun (WGS) entry which is preliminary data.</text>
</comment>
<dbReference type="EMBL" id="JBHUKU010000014">
    <property type="protein sequence ID" value="MFD2461723.1"/>
    <property type="molecule type" value="Genomic_DNA"/>
</dbReference>
<evidence type="ECO:0000259" key="1">
    <source>
        <dbReference type="Pfam" id="PF13460"/>
    </source>
</evidence>
<dbReference type="PANTHER" id="PTHR43162:SF1">
    <property type="entry name" value="PRESTALK A DIFFERENTIATION PROTEIN A"/>
    <property type="match status" value="1"/>
</dbReference>
<dbReference type="RefSeq" id="WP_345390483.1">
    <property type="nucleotide sequence ID" value="NZ_BAABHG010000004.1"/>
</dbReference>
<dbReference type="Pfam" id="PF13460">
    <property type="entry name" value="NAD_binding_10"/>
    <property type="match status" value="1"/>
</dbReference>
<dbReference type="PANTHER" id="PTHR43162">
    <property type="match status" value="1"/>
</dbReference>
<gene>
    <name evidence="2" type="ORF">ACFSYJ_24160</name>
</gene>
<dbReference type="Proteomes" id="UP001597419">
    <property type="component" value="Unassembled WGS sequence"/>
</dbReference>
<dbReference type="Gene3D" id="3.90.25.10">
    <property type="entry name" value="UDP-galactose 4-epimerase, domain 1"/>
    <property type="match status" value="1"/>
</dbReference>
<dbReference type="SUPFAM" id="SSF51735">
    <property type="entry name" value="NAD(P)-binding Rossmann-fold domains"/>
    <property type="match status" value="1"/>
</dbReference>
<dbReference type="InterPro" id="IPR016040">
    <property type="entry name" value="NAD(P)-bd_dom"/>
</dbReference>
<sequence>MTKKTILVTGATGNVGGALVDQLAGREDVTVRALVRRPEAAKLPDGVEAVRGDLSDPASLRTALTGVDSVFLVWPLHPAEQAGPVVEVIAEHATRVVYLSSSAVDDATDPITSSHAALEAVIRASGLQWTFLRGGGFAANALGWAPQIREDRVVRWPYGAAVRTLMHEKDLAAVGVLALTTDDHVGRAYALTGPEPLSQREQVRAIGEAIGTPVRWEEQSRSEARADLLAQGWPDTLVDAVLDAWAGMVEHPETVSPAFRELTGRDPRTFAEWAIDHAETFR</sequence>
<evidence type="ECO:0000313" key="3">
    <source>
        <dbReference type="Proteomes" id="UP001597419"/>
    </source>
</evidence>
<dbReference type="InterPro" id="IPR051604">
    <property type="entry name" value="Ergot_Alk_Oxidoreductase"/>
</dbReference>
<protein>
    <submittedName>
        <fullName evidence="2">NAD(P)H-binding protein</fullName>
    </submittedName>
</protein>